<dbReference type="GeneID" id="59263149"/>
<dbReference type="AlphaFoldDB" id="A0A8H6AR47"/>
<sequence>MADNLTGSLEENLNSAITIIASAEMLAQYSPFFEDVNNSYWQPGGTKRILLEKGLPETFAMVVPCSTKVDPLGNGTLTATKWTLGYRVMFKSTSKKYWHCDPGDACFSSFYEVMLQVSNLNNSKLSDDFNDAVEIIAGTDEKKLRHQFASKVLALRSKYFRVKIKNYSYLPHSEDERMIINLSEQSIVALEAFLAWNSTGTIRCGERLSAVTVDRDAAVVTTEKLDKYRLFWDRLLEFYLLKDFLGASAFCNSAINTLIGAIDSESQDRAKFVPKLEVFAPILGVDDPEDNQNHLNDAENHKENEEDDNQHVEDQW</sequence>
<feature type="region of interest" description="Disordered" evidence="1">
    <location>
        <begin position="284"/>
        <end position="316"/>
    </location>
</feature>
<comment type="caution">
    <text evidence="2">The sequence shown here is derived from an EMBL/GenBank/DDBJ whole genome shotgun (WGS) entry which is preliminary data.</text>
</comment>
<name>A0A8H6AR47_9HELO</name>
<dbReference type="Proteomes" id="UP000531561">
    <property type="component" value="Unassembled WGS sequence"/>
</dbReference>
<gene>
    <name evidence="2" type="ORF">Bfra_009106</name>
</gene>
<proteinExistence type="predicted"/>
<organism evidence="2 3">
    <name type="scientific">Botrytis fragariae</name>
    <dbReference type="NCBI Taxonomy" id="1964551"/>
    <lineage>
        <taxon>Eukaryota</taxon>
        <taxon>Fungi</taxon>
        <taxon>Dikarya</taxon>
        <taxon>Ascomycota</taxon>
        <taxon>Pezizomycotina</taxon>
        <taxon>Leotiomycetes</taxon>
        <taxon>Helotiales</taxon>
        <taxon>Sclerotiniaceae</taxon>
        <taxon>Botrytis</taxon>
    </lineage>
</organism>
<dbReference type="OrthoDB" id="3552515at2759"/>
<accession>A0A8H6AR47</accession>
<reference evidence="2 3" key="1">
    <citation type="journal article" date="2020" name="Phytopathology">
        <title>A high-quality genome resource of Botrytis fragariae, a new and rapidly spreading fungal pathogen causing strawberry gray mold in the U.S.A.</title>
        <authorList>
            <person name="Wu Y."/>
            <person name="Saski C.A."/>
            <person name="Schnabel G."/>
            <person name="Xiao S."/>
            <person name="Hu M."/>
        </authorList>
    </citation>
    <scope>NUCLEOTIDE SEQUENCE [LARGE SCALE GENOMIC DNA]</scope>
    <source>
        <strain evidence="2 3">BVB16</strain>
    </source>
</reference>
<dbReference type="EMBL" id="JABFCT010000011">
    <property type="protein sequence ID" value="KAF5872077.1"/>
    <property type="molecule type" value="Genomic_DNA"/>
</dbReference>
<protein>
    <recommendedName>
        <fullName evidence="4">BTB domain-containing protein</fullName>
    </recommendedName>
</protein>
<evidence type="ECO:0008006" key="4">
    <source>
        <dbReference type="Google" id="ProtNLM"/>
    </source>
</evidence>
<feature type="compositionally biased region" description="Basic and acidic residues" evidence="1">
    <location>
        <begin position="296"/>
        <end position="316"/>
    </location>
</feature>
<evidence type="ECO:0000256" key="1">
    <source>
        <dbReference type="SAM" id="MobiDB-lite"/>
    </source>
</evidence>
<keyword evidence="3" id="KW-1185">Reference proteome</keyword>
<evidence type="ECO:0000313" key="2">
    <source>
        <dbReference type="EMBL" id="KAF5872077.1"/>
    </source>
</evidence>
<dbReference type="RefSeq" id="XP_037191023.1">
    <property type="nucleotide sequence ID" value="XM_037339457.1"/>
</dbReference>
<evidence type="ECO:0000313" key="3">
    <source>
        <dbReference type="Proteomes" id="UP000531561"/>
    </source>
</evidence>